<name>A0A1H4JEY8_9BACT</name>
<dbReference type="PANTHER" id="PTHR30069">
    <property type="entry name" value="TONB-DEPENDENT OUTER MEMBRANE RECEPTOR"/>
    <property type="match status" value="1"/>
</dbReference>
<keyword evidence="2 8" id="KW-0813">Transport</keyword>
<dbReference type="Gene3D" id="2.170.130.10">
    <property type="entry name" value="TonB-dependent receptor, plug domain"/>
    <property type="match status" value="1"/>
</dbReference>
<accession>A0A1H4JEY8</accession>
<evidence type="ECO:0000256" key="1">
    <source>
        <dbReference type="ARBA" id="ARBA00004571"/>
    </source>
</evidence>
<dbReference type="Pfam" id="PF13620">
    <property type="entry name" value="CarboxypepD_reg"/>
    <property type="match status" value="1"/>
</dbReference>
<dbReference type="InterPro" id="IPR039426">
    <property type="entry name" value="TonB-dep_rcpt-like"/>
</dbReference>
<dbReference type="SUPFAM" id="SSF56935">
    <property type="entry name" value="Porins"/>
    <property type="match status" value="1"/>
</dbReference>
<keyword evidence="4 8" id="KW-0812">Transmembrane</keyword>
<organism evidence="11 12">
    <name type="scientific">Terriglobus roseus</name>
    <dbReference type="NCBI Taxonomy" id="392734"/>
    <lineage>
        <taxon>Bacteria</taxon>
        <taxon>Pseudomonadati</taxon>
        <taxon>Acidobacteriota</taxon>
        <taxon>Terriglobia</taxon>
        <taxon>Terriglobales</taxon>
        <taxon>Acidobacteriaceae</taxon>
        <taxon>Terriglobus</taxon>
    </lineage>
</organism>
<dbReference type="SUPFAM" id="SSF49464">
    <property type="entry name" value="Carboxypeptidase regulatory domain-like"/>
    <property type="match status" value="1"/>
</dbReference>
<dbReference type="AlphaFoldDB" id="A0A1H4JEY8"/>
<gene>
    <name evidence="11" type="ORF">SAMN05443244_0571</name>
</gene>
<dbReference type="InterPro" id="IPR012910">
    <property type="entry name" value="Plug_dom"/>
</dbReference>
<keyword evidence="3 8" id="KW-1134">Transmembrane beta strand</keyword>
<evidence type="ECO:0000256" key="6">
    <source>
        <dbReference type="ARBA" id="ARBA00023136"/>
    </source>
</evidence>
<keyword evidence="5 9" id="KW-0732">Signal</keyword>
<dbReference type="GO" id="GO:0009279">
    <property type="term" value="C:cell outer membrane"/>
    <property type="evidence" value="ECO:0007669"/>
    <property type="project" value="UniProtKB-SubCell"/>
</dbReference>
<dbReference type="GO" id="GO:0044718">
    <property type="term" value="P:siderophore transmembrane transport"/>
    <property type="evidence" value="ECO:0007669"/>
    <property type="project" value="TreeGrafter"/>
</dbReference>
<dbReference type="PROSITE" id="PS52016">
    <property type="entry name" value="TONB_DEPENDENT_REC_3"/>
    <property type="match status" value="1"/>
</dbReference>
<evidence type="ECO:0000256" key="7">
    <source>
        <dbReference type="ARBA" id="ARBA00023237"/>
    </source>
</evidence>
<proteinExistence type="inferred from homology"/>
<evidence type="ECO:0000256" key="5">
    <source>
        <dbReference type="ARBA" id="ARBA00022729"/>
    </source>
</evidence>
<evidence type="ECO:0000256" key="8">
    <source>
        <dbReference type="PROSITE-ProRule" id="PRU01360"/>
    </source>
</evidence>
<dbReference type="InterPro" id="IPR008969">
    <property type="entry name" value="CarboxyPept-like_regulatory"/>
</dbReference>
<dbReference type="PANTHER" id="PTHR30069:SF29">
    <property type="entry name" value="HEMOGLOBIN AND HEMOGLOBIN-HAPTOGLOBIN-BINDING PROTEIN 1-RELATED"/>
    <property type="match status" value="1"/>
</dbReference>
<evidence type="ECO:0000313" key="12">
    <source>
        <dbReference type="Proteomes" id="UP000182409"/>
    </source>
</evidence>
<dbReference type="OrthoDB" id="9800913at2"/>
<feature type="chain" id="PRO_5010165511" evidence="9">
    <location>
        <begin position="29"/>
        <end position="813"/>
    </location>
</feature>
<dbReference type="Proteomes" id="UP000182409">
    <property type="component" value="Unassembled WGS sequence"/>
</dbReference>
<dbReference type="Pfam" id="PF07715">
    <property type="entry name" value="Plug"/>
    <property type="match status" value="1"/>
</dbReference>
<dbReference type="Gene3D" id="2.40.170.20">
    <property type="entry name" value="TonB-dependent receptor, beta-barrel domain"/>
    <property type="match status" value="1"/>
</dbReference>
<reference evidence="11 12" key="1">
    <citation type="submission" date="2016-10" db="EMBL/GenBank/DDBJ databases">
        <authorList>
            <person name="de Groot N.N."/>
        </authorList>
    </citation>
    <scope>NUCLEOTIDE SEQUENCE [LARGE SCALE GENOMIC DNA]</scope>
    <source>
        <strain evidence="11 12">AB35.6</strain>
    </source>
</reference>
<evidence type="ECO:0000313" key="11">
    <source>
        <dbReference type="EMBL" id="SEB44781.1"/>
    </source>
</evidence>
<feature type="signal peptide" evidence="9">
    <location>
        <begin position="1"/>
        <end position="28"/>
    </location>
</feature>
<feature type="domain" description="TonB-dependent receptor plug" evidence="10">
    <location>
        <begin position="130"/>
        <end position="232"/>
    </location>
</feature>
<comment type="similarity">
    <text evidence="8">Belongs to the TonB-dependent receptor family.</text>
</comment>
<evidence type="ECO:0000256" key="4">
    <source>
        <dbReference type="ARBA" id="ARBA00022692"/>
    </source>
</evidence>
<protein>
    <submittedName>
        <fullName evidence="11">Iron complex outermembrane recepter protein/vitamin B12 transporter</fullName>
    </submittedName>
</protein>
<evidence type="ECO:0000256" key="2">
    <source>
        <dbReference type="ARBA" id="ARBA00022448"/>
    </source>
</evidence>
<evidence type="ECO:0000256" key="9">
    <source>
        <dbReference type="SAM" id="SignalP"/>
    </source>
</evidence>
<keyword evidence="7 8" id="KW-0998">Cell outer membrane</keyword>
<evidence type="ECO:0000256" key="3">
    <source>
        <dbReference type="ARBA" id="ARBA00022452"/>
    </source>
</evidence>
<comment type="subcellular location">
    <subcellularLocation>
        <location evidence="1 8">Cell outer membrane</location>
        <topology evidence="1 8">Multi-pass membrane protein</topology>
    </subcellularLocation>
</comment>
<evidence type="ECO:0000259" key="10">
    <source>
        <dbReference type="Pfam" id="PF07715"/>
    </source>
</evidence>
<dbReference type="EMBL" id="FNSD01000001">
    <property type="protein sequence ID" value="SEB44781.1"/>
    <property type="molecule type" value="Genomic_DNA"/>
</dbReference>
<keyword evidence="6 8" id="KW-0472">Membrane</keyword>
<sequence length="813" mass="88319">MHRIAKRRAHTCAWLATVLFTTSLTAHAVIVRGSVRDPLGRAIPSARVQLIRGTQVVASTVTLPDGTYEIRSADDGRFLLLASAQAFAVQVSDPFYGRPLDVVSRDLQLTINPVRSEITVTATGVPTAIEQTSGSVTLIPMQDLSTRVDISQELRLQPGVSVVQTGQYGGATSLFVRGGNSDANKVVIDDVPANDVGGVFDFGTVSSTAVRALESHRGPDSVLYGTDARAGVVRFETPHGTSIRPILTYSGDAGNLHTWRNEATLSGTYGKADYYTAFSRFDSSNALANDRYYAATAAANLGYSFTGSTSIRGTVRNGVSATGLPGPYDFQGLTQVGKQGDQDTYISGVIDDTRRSGWHNSFRYIGARKREQSQQFASNGTPDGFGDYYGKVVTIKGANGTSATGSSIVGYDPFPTRYELVSNRNGLGYRTDYKFNEHFTVVGGFRFQDERGSYRYPVFGTNQQVGRSNYDYTLQMQGGIGHRLFYTLGGAIQRNSLYGTEGEPQLGLAYYAIQPGRGWFHGTRLRANFAKGVQEPNLSTQLSSLYASLQAIQDTADIARFHVSPIGAQRSRTYEGGISQNIYSDRAILHLTYFHSTYGRGIEYVSTSLYNQYFNQTLPAALYGFYLNSLSTQGQGIEAELQYQISQRLFVRAGYTYLDASVKQSFSTDALQALGGAATVNPKYPGIAIGVSSPLVGQRPFRRAPNTGFFVVQYTADKLSASLKGAVSSRSDDSTFIDAFSSSTFDNSLLLPNRNLACGFTKLDANVTYQLKPSVAIFTQAENLLNNQHIGAFGYPGLPLTVRAGVKVRFPRE</sequence>
<dbReference type="RefSeq" id="WP_074652256.1">
    <property type="nucleotide sequence ID" value="NZ_FNSD01000001.1"/>
</dbReference>
<dbReference type="InterPro" id="IPR036942">
    <property type="entry name" value="Beta-barrel_TonB_sf"/>
</dbReference>
<dbReference type="GO" id="GO:0015344">
    <property type="term" value="F:siderophore uptake transmembrane transporter activity"/>
    <property type="evidence" value="ECO:0007669"/>
    <property type="project" value="TreeGrafter"/>
</dbReference>
<dbReference type="InterPro" id="IPR037066">
    <property type="entry name" value="Plug_dom_sf"/>
</dbReference>